<dbReference type="InterPro" id="IPR006631">
    <property type="entry name" value="DM4_12"/>
</dbReference>
<dbReference type="PANTHER" id="PTHR21398">
    <property type="entry name" value="AGAP007094-PA"/>
    <property type="match status" value="1"/>
</dbReference>
<dbReference type="PANTHER" id="PTHR21398:SF11">
    <property type="entry name" value="HDC15381-RELATED"/>
    <property type="match status" value="1"/>
</dbReference>
<dbReference type="SMART" id="SM00718">
    <property type="entry name" value="DM4_12"/>
    <property type="match status" value="1"/>
</dbReference>
<name>A0A6J1L5T4_DROHY</name>
<proteinExistence type="predicted"/>
<dbReference type="KEGG" id="dhe:111593385"/>
<dbReference type="RefSeq" id="XP_023161871.1">
    <property type="nucleotide sequence ID" value="XM_023306103.2"/>
</dbReference>
<feature type="chain" id="PRO_5027013521" evidence="1">
    <location>
        <begin position="25"/>
        <end position="231"/>
    </location>
</feature>
<evidence type="ECO:0000313" key="2">
    <source>
        <dbReference type="Proteomes" id="UP000504633"/>
    </source>
</evidence>
<dbReference type="Proteomes" id="UP000504633">
    <property type="component" value="Unplaced"/>
</dbReference>
<dbReference type="Pfam" id="PF07841">
    <property type="entry name" value="DM4_12"/>
    <property type="match status" value="1"/>
</dbReference>
<keyword evidence="2" id="KW-1185">Reference proteome</keyword>
<sequence>MSLSQDQTILSLLLLLAICGLVAAYTSSFEPNLSPAVSAANLSQISSEVRLSRAKRIAIYNGQGVVKFVVSIAHPIKLIEKEHSFWFFYNLQSQYIPTTIPLYWWSFWNTTTFVSTARQLRKGMHATLHRDDTRRWVYDTIEAGMAILAGNERGANCLLRSICEISQLPFENSNIYSEILNAVLIPTADNVAEKYINARDAGRAGADCLKTYDNCSEKTWNLLTNINKLNL</sequence>
<dbReference type="AlphaFoldDB" id="A0A6J1L5T4"/>
<organism evidence="2 3">
    <name type="scientific">Drosophila hydei</name>
    <name type="common">Fruit fly</name>
    <dbReference type="NCBI Taxonomy" id="7224"/>
    <lineage>
        <taxon>Eukaryota</taxon>
        <taxon>Metazoa</taxon>
        <taxon>Ecdysozoa</taxon>
        <taxon>Arthropoda</taxon>
        <taxon>Hexapoda</taxon>
        <taxon>Insecta</taxon>
        <taxon>Pterygota</taxon>
        <taxon>Neoptera</taxon>
        <taxon>Endopterygota</taxon>
        <taxon>Diptera</taxon>
        <taxon>Brachycera</taxon>
        <taxon>Muscomorpha</taxon>
        <taxon>Ephydroidea</taxon>
        <taxon>Drosophilidae</taxon>
        <taxon>Drosophila</taxon>
    </lineage>
</organism>
<accession>A0A6J1L5T4</accession>
<gene>
    <name evidence="3" type="primary">LOC111593385</name>
</gene>
<evidence type="ECO:0000313" key="3">
    <source>
        <dbReference type="RefSeq" id="XP_023161871.1"/>
    </source>
</evidence>
<protein>
    <submittedName>
        <fullName evidence="3">Uncharacterized protein LOC111593385</fullName>
    </submittedName>
</protein>
<evidence type="ECO:0000256" key="1">
    <source>
        <dbReference type="SAM" id="SignalP"/>
    </source>
</evidence>
<dbReference type="GeneID" id="111593385"/>
<keyword evidence="1" id="KW-0732">Signal</keyword>
<feature type="signal peptide" evidence="1">
    <location>
        <begin position="1"/>
        <end position="24"/>
    </location>
</feature>
<dbReference type="OMA" id="WIPTTIP"/>
<dbReference type="OrthoDB" id="8186940at2759"/>
<reference evidence="3" key="1">
    <citation type="submission" date="2025-08" db="UniProtKB">
        <authorList>
            <consortium name="RefSeq"/>
        </authorList>
    </citation>
    <scope>IDENTIFICATION</scope>
    <source>
        <strain evidence="3">15085-1641.00</strain>
        <tissue evidence="3">Whole body</tissue>
    </source>
</reference>